<accession>A0ACB7P1I8</accession>
<organism evidence="1 2">
    <name type="scientific">Chaetomium tenue</name>
    <dbReference type="NCBI Taxonomy" id="1854479"/>
    <lineage>
        <taxon>Eukaryota</taxon>
        <taxon>Fungi</taxon>
        <taxon>Dikarya</taxon>
        <taxon>Ascomycota</taxon>
        <taxon>Pezizomycotina</taxon>
        <taxon>Sordariomycetes</taxon>
        <taxon>Sordariomycetidae</taxon>
        <taxon>Sordariales</taxon>
        <taxon>Chaetomiaceae</taxon>
        <taxon>Chaetomium</taxon>
    </lineage>
</organism>
<comment type="caution">
    <text evidence="1">The sequence shown here is derived from an EMBL/GenBank/DDBJ whole genome shotgun (WGS) entry which is preliminary data.</text>
</comment>
<evidence type="ECO:0000313" key="2">
    <source>
        <dbReference type="Proteomes" id="UP000724584"/>
    </source>
</evidence>
<evidence type="ECO:0000313" key="1">
    <source>
        <dbReference type="EMBL" id="KAH6627871.1"/>
    </source>
</evidence>
<reference evidence="1 2" key="1">
    <citation type="journal article" date="2021" name="Nat. Commun.">
        <title>Genetic determinants of endophytism in the Arabidopsis root mycobiome.</title>
        <authorList>
            <person name="Mesny F."/>
            <person name="Miyauchi S."/>
            <person name="Thiergart T."/>
            <person name="Pickel B."/>
            <person name="Atanasova L."/>
            <person name="Karlsson M."/>
            <person name="Huettel B."/>
            <person name="Barry K.W."/>
            <person name="Haridas S."/>
            <person name="Chen C."/>
            <person name="Bauer D."/>
            <person name="Andreopoulos W."/>
            <person name="Pangilinan J."/>
            <person name="LaButti K."/>
            <person name="Riley R."/>
            <person name="Lipzen A."/>
            <person name="Clum A."/>
            <person name="Drula E."/>
            <person name="Henrissat B."/>
            <person name="Kohler A."/>
            <person name="Grigoriev I.V."/>
            <person name="Martin F.M."/>
            <person name="Hacquard S."/>
        </authorList>
    </citation>
    <scope>NUCLEOTIDE SEQUENCE [LARGE SCALE GENOMIC DNA]</scope>
    <source>
        <strain evidence="1 2">MPI-SDFR-AT-0079</strain>
    </source>
</reference>
<protein>
    <submittedName>
        <fullName evidence="1">Tyrosyl-DNA phosphodiesterase-domain-containing protein</fullName>
    </submittedName>
</protein>
<keyword evidence="2" id="KW-1185">Reference proteome</keyword>
<gene>
    <name evidence="1" type="ORF">F5144DRAFT_549269</name>
</gene>
<dbReference type="Proteomes" id="UP000724584">
    <property type="component" value="Unassembled WGS sequence"/>
</dbReference>
<proteinExistence type="predicted"/>
<dbReference type="EMBL" id="JAGIZQ010000005">
    <property type="protein sequence ID" value="KAH6627871.1"/>
    <property type="molecule type" value="Genomic_DNA"/>
</dbReference>
<name>A0ACB7P1I8_9PEZI</name>
<sequence>MADPRVNEADEDMGNDEELRQAIALSLGCDPQEWRRKNVRQVIDLTEDSDSSGQGGSGGDPKDNEDDDLVIVDSGNASKAKPVSRQEAAAAATSAAGEQTAPSTSFFSALGMDRKKMEEERLARLHKRKVSQVDVGDGDDVQLPNRPAQRQKIAGEGPPSSGEKKSTVPKVVPSSATSSSAPVDTNSAAPEAAASASSSRPPLVLPFPHGVVKKTWAYQQPRQGDDIKIEEVLQKNDLKLAVVSSFQWDEHWMLSKIDITRTKLMLIAFAASDAQKAEMRANVPGNKIQFCFPPMHGIGAMHSKLMLLKYEGYMRIVVPTGNFMSYDWGETGTMENMVFIIDLPKFETAEQKEAQKPDPFSTELFYFLRAQGLDQKLVSSLRNYDFTEARRYKFVHTIPGSHTDKDAWSRTGYCGLGQAVSGLIRVTRDPIDIDYVCASLGAINYDFLSAMYYACLGEPLLEYQARTGSKGQREPFNDRAKFLVKEHMRVFFPSRETVLQSKGGKEGAGTICFKPMWWQAPNFPQQILRDCKSVRPGVLMHSKVIYIRPNDPSIRWNQCLAYVGSANLSESAWGKLVRDRDTKLPKLTCRNWECGVLIHISDPPSHSSEAELIARHAAPGDVTYTDRLAAPHAARGPGGQGLGDFEGALPVPMEWPGRVICQEAADTDAGWPWLFQVG</sequence>